<keyword evidence="3" id="KW-1185">Reference proteome</keyword>
<reference evidence="2 3" key="1">
    <citation type="journal article" date="2018" name="Cell">
        <title>The Chara Genome: Secondary Complexity and Implications for Plant Terrestrialization.</title>
        <authorList>
            <person name="Nishiyama T."/>
            <person name="Sakayama H."/>
            <person name="Vries J.D."/>
            <person name="Buschmann H."/>
            <person name="Saint-Marcoux D."/>
            <person name="Ullrich K.K."/>
            <person name="Haas F.B."/>
            <person name="Vanderstraeten L."/>
            <person name="Becker D."/>
            <person name="Lang D."/>
            <person name="Vosolsobe S."/>
            <person name="Rombauts S."/>
            <person name="Wilhelmsson P.K.I."/>
            <person name="Janitza P."/>
            <person name="Kern R."/>
            <person name="Heyl A."/>
            <person name="Rumpler F."/>
            <person name="Villalobos L.I.A.C."/>
            <person name="Clay J.M."/>
            <person name="Skokan R."/>
            <person name="Toyoda A."/>
            <person name="Suzuki Y."/>
            <person name="Kagoshima H."/>
            <person name="Schijlen E."/>
            <person name="Tajeshwar N."/>
            <person name="Catarino B."/>
            <person name="Hetherington A.J."/>
            <person name="Saltykova A."/>
            <person name="Bonnot C."/>
            <person name="Breuninger H."/>
            <person name="Symeonidi A."/>
            <person name="Radhakrishnan G.V."/>
            <person name="Van Nieuwerburgh F."/>
            <person name="Deforce D."/>
            <person name="Chang C."/>
            <person name="Karol K.G."/>
            <person name="Hedrich R."/>
            <person name="Ulvskov P."/>
            <person name="Glockner G."/>
            <person name="Delwiche C.F."/>
            <person name="Petrasek J."/>
            <person name="Van de Peer Y."/>
            <person name="Friml J."/>
            <person name="Beilby M."/>
            <person name="Dolan L."/>
            <person name="Kohara Y."/>
            <person name="Sugano S."/>
            <person name="Fujiyama A."/>
            <person name="Delaux P.-M."/>
            <person name="Quint M."/>
            <person name="TheiBen G."/>
            <person name="Hagemann M."/>
            <person name="Harholt J."/>
            <person name="Dunand C."/>
            <person name="Zachgo S."/>
            <person name="Langdale J."/>
            <person name="Maumus F."/>
            <person name="Straeten D.V.D."/>
            <person name="Gould S.B."/>
            <person name="Rensing S.A."/>
        </authorList>
    </citation>
    <scope>NUCLEOTIDE SEQUENCE [LARGE SCALE GENOMIC DNA]</scope>
    <source>
        <strain evidence="2 3">S276</strain>
    </source>
</reference>
<dbReference type="Proteomes" id="UP000265515">
    <property type="component" value="Unassembled WGS sequence"/>
</dbReference>
<proteinExistence type="predicted"/>
<organism evidence="2 3">
    <name type="scientific">Chara braunii</name>
    <name type="common">Braun's stonewort</name>
    <dbReference type="NCBI Taxonomy" id="69332"/>
    <lineage>
        <taxon>Eukaryota</taxon>
        <taxon>Viridiplantae</taxon>
        <taxon>Streptophyta</taxon>
        <taxon>Charophyceae</taxon>
        <taxon>Charales</taxon>
        <taxon>Characeae</taxon>
        <taxon>Chara</taxon>
    </lineage>
</organism>
<dbReference type="Gramene" id="GBG90371">
    <property type="protein sequence ID" value="GBG90371"/>
    <property type="gene ID" value="CBR_g50619"/>
</dbReference>
<gene>
    <name evidence="2" type="ORF">CBR_g50619</name>
</gene>
<feature type="region of interest" description="Disordered" evidence="1">
    <location>
        <begin position="588"/>
        <end position="639"/>
    </location>
</feature>
<evidence type="ECO:0000313" key="3">
    <source>
        <dbReference type="Proteomes" id="UP000265515"/>
    </source>
</evidence>
<feature type="compositionally biased region" description="Basic and acidic residues" evidence="1">
    <location>
        <begin position="629"/>
        <end position="639"/>
    </location>
</feature>
<feature type="compositionally biased region" description="Acidic residues" evidence="1">
    <location>
        <begin position="619"/>
        <end position="628"/>
    </location>
</feature>
<evidence type="ECO:0000313" key="2">
    <source>
        <dbReference type="EMBL" id="GBG90371.1"/>
    </source>
</evidence>
<accession>A0A388M714</accession>
<protein>
    <submittedName>
        <fullName evidence="2">Uncharacterized protein</fullName>
    </submittedName>
</protein>
<dbReference type="EMBL" id="BFEA01000806">
    <property type="protein sequence ID" value="GBG90371.1"/>
    <property type="molecule type" value="Genomic_DNA"/>
</dbReference>
<comment type="caution">
    <text evidence="2">The sequence shown here is derived from an EMBL/GenBank/DDBJ whole genome shotgun (WGS) entry which is preliminary data.</text>
</comment>
<sequence length="770" mass="88853">MFCWQCLADMTDAEKLSILDDILTLRGVFVQSADGHLKRQHKPGIKDMVAMRKVDRVMLRMFHYILFLETEEDERVWRHGSPFFRTEGKLLEEFGPQGLTKQVWVEMRKHFQGAVEYVNTCKRTLPLEKESINDAKRLYDDDRFPKSFEKSVRSILPRNEEEARDTIRVSGDVRHIKWPDLNRVTSLIPFAFPPSQAHSHVTAIPEVVRHYVCNLYVLDLCDPTLLTDWREDDFANLQGVLQILSPTHWALVVFFPSRWELNFLKGMARLSVHHVRTEKWVRNAQKQATVREGNMLVEECDCLYVIFNGEKLEDNTFAVYAATSPTKASRAYGPSPAKHTVVARSKAVCLSDPSGQAVACFEVAEEGRFSRSMWENGGVTSSQGPAYGEMERNPSRLLGLLENFCKAGQAVFFFGKAHASVVWELLRFGRNVVALEDKANIIDYLHEFVKTRVADTCNACEFVHITGERNWDPKRDMYWKMSGNKRTEVWDFLFQPGPPGLTDLEYSRRRNLVFGVLNGYHDAPRESVSHFLRRLEHVYFTLAKPLTLENYKSQFDEEDPFDAEDIEELSDSETFDFESMPLPRVVGLVGDEEEGGPQRYSTSPAGLKRVLRGKPVDDQSSDDGEEDRDYDHEPYDRLPADHDTWQNDRLYFFDKHHRFAAEDVWGHNVVWHPRLFQPAVRNGMWVMAMKEADGKWSGLKRLGAGAFKRTARTALVEHLSLMNPERNDPDVATYTEQKLNELYAKNMLEFRAPFYTLETTPSHGIDWLMP</sequence>
<dbReference type="AlphaFoldDB" id="A0A388M714"/>
<evidence type="ECO:0000256" key="1">
    <source>
        <dbReference type="SAM" id="MobiDB-lite"/>
    </source>
</evidence>
<name>A0A388M714_CHABU</name>